<dbReference type="SMART" id="SM00060">
    <property type="entry name" value="FN3"/>
    <property type="match status" value="1"/>
</dbReference>
<gene>
    <name evidence="7" type="ORF">NBR_LOCUS17230</name>
</gene>
<reference evidence="9" key="1">
    <citation type="submission" date="2017-02" db="UniProtKB">
        <authorList>
            <consortium name="WormBaseParasite"/>
        </authorList>
    </citation>
    <scope>IDENTIFICATION</scope>
</reference>
<dbReference type="InterPro" id="IPR036116">
    <property type="entry name" value="FN3_sf"/>
</dbReference>
<organism evidence="9">
    <name type="scientific">Nippostrongylus brasiliensis</name>
    <name type="common">Rat hookworm</name>
    <dbReference type="NCBI Taxonomy" id="27835"/>
    <lineage>
        <taxon>Eukaryota</taxon>
        <taxon>Metazoa</taxon>
        <taxon>Ecdysozoa</taxon>
        <taxon>Nematoda</taxon>
        <taxon>Chromadorea</taxon>
        <taxon>Rhabditida</taxon>
        <taxon>Rhabditina</taxon>
        <taxon>Rhabditomorpha</taxon>
        <taxon>Strongyloidea</taxon>
        <taxon>Heligmosomidae</taxon>
        <taxon>Nippostrongylus</taxon>
    </lineage>
</organism>
<evidence type="ECO:0000259" key="4">
    <source>
        <dbReference type="PROSITE" id="PS50188"/>
    </source>
</evidence>
<dbReference type="InterPro" id="IPR017903">
    <property type="entry name" value="COS_domain"/>
</dbReference>
<dbReference type="InterPro" id="IPR013320">
    <property type="entry name" value="ConA-like_dom_sf"/>
</dbReference>
<dbReference type="InterPro" id="IPR003961">
    <property type="entry name" value="FN3_dom"/>
</dbReference>
<evidence type="ECO:0000256" key="3">
    <source>
        <dbReference type="SAM" id="SignalP"/>
    </source>
</evidence>
<dbReference type="InterPro" id="IPR050617">
    <property type="entry name" value="E3_ligase_FN3/SPRY"/>
</dbReference>
<dbReference type="PROSITE" id="PS50853">
    <property type="entry name" value="FN3"/>
    <property type="match status" value="1"/>
</dbReference>
<dbReference type="GO" id="GO:0007411">
    <property type="term" value="P:axon guidance"/>
    <property type="evidence" value="ECO:0007669"/>
    <property type="project" value="TreeGrafter"/>
</dbReference>
<protein>
    <submittedName>
        <fullName evidence="9">Tripartite motif-containing protein 67</fullName>
    </submittedName>
</protein>
<feature type="domain" description="Fibronectin type-III" evidence="5">
    <location>
        <begin position="183"/>
        <end position="278"/>
    </location>
</feature>
<dbReference type="CDD" id="cd12889">
    <property type="entry name" value="SPRY_PRY_TRIM67_9"/>
    <property type="match status" value="1"/>
</dbReference>
<proteinExistence type="predicted"/>
<evidence type="ECO:0000313" key="9">
    <source>
        <dbReference type="WBParaSite" id="NBR_0001722901-mRNA-1"/>
    </source>
</evidence>
<dbReference type="Gene3D" id="2.60.40.10">
    <property type="entry name" value="Immunoglobulins"/>
    <property type="match status" value="1"/>
</dbReference>
<evidence type="ECO:0000313" key="7">
    <source>
        <dbReference type="EMBL" id="VDL80843.1"/>
    </source>
</evidence>
<dbReference type="InterPro" id="IPR003877">
    <property type="entry name" value="SPRY_dom"/>
</dbReference>
<dbReference type="SMART" id="SM00449">
    <property type="entry name" value="SPRY"/>
    <property type="match status" value="1"/>
</dbReference>
<dbReference type="SUPFAM" id="SSF49265">
    <property type="entry name" value="Fibronectin type III"/>
    <property type="match status" value="1"/>
</dbReference>
<dbReference type="CDD" id="cd00063">
    <property type="entry name" value="FN3"/>
    <property type="match status" value="1"/>
</dbReference>
<dbReference type="InterPro" id="IPR001870">
    <property type="entry name" value="B30.2/SPRY"/>
</dbReference>
<dbReference type="InterPro" id="IPR003649">
    <property type="entry name" value="Bbox_C"/>
</dbReference>
<dbReference type="InterPro" id="IPR043136">
    <property type="entry name" value="B30.2/SPRY_sf"/>
</dbReference>
<dbReference type="PROSITE" id="PS51262">
    <property type="entry name" value="COS"/>
    <property type="match status" value="1"/>
</dbReference>
<keyword evidence="3" id="KW-0732">Signal</keyword>
<dbReference type="InterPro" id="IPR013783">
    <property type="entry name" value="Ig-like_fold"/>
</dbReference>
<dbReference type="Gene3D" id="1.20.5.170">
    <property type="match status" value="1"/>
</dbReference>
<dbReference type="PANTHER" id="PTHR24099">
    <property type="entry name" value="E3 UBIQUITIN-PROTEIN LIGASE TRIM36-RELATED"/>
    <property type="match status" value="1"/>
</dbReference>
<dbReference type="GO" id="GO:0043005">
    <property type="term" value="C:neuron projection"/>
    <property type="evidence" value="ECO:0007669"/>
    <property type="project" value="TreeGrafter"/>
</dbReference>
<evidence type="ECO:0000259" key="6">
    <source>
        <dbReference type="PROSITE" id="PS51262"/>
    </source>
</evidence>
<evidence type="ECO:0000313" key="8">
    <source>
        <dbReference type="Proteomes" id="UP000271162"/>
    </source>
</evidence>
<dbReference type="STRING" id="27835.A0A0N4YJR9"/>
<evidence type="ECO:0000256" key="2">
    <source>
        <dbReference type="SAM" id="Coils"/>
    </source>
</evidence>
<keyword evidence="1 2" id="KW-0175">Coiled coil</keyword>
<dbReference type="EMBL" id="UYSL01022629">
    <property type="protein sequence ID" value="VDL80843.1"/>
    <property type="molecule type" value="Genomic_DNA"/>
</dbReference>
<dbReference type="AlphaFoldDB" id="A0A0N4YJR9"/>
<evidence type="ECO:0000259" key="5">
    <source>
        <dbReference type="PROSITE" id="PS50853"/>
    </source>
</evidence>
<dbReference type="Pfam" id="PF00041">
    <property type="entry name" value="fn3"/>
    <property type="match status" value="1"/>
</dbReference>
<dbReference type="SMART" id="SM00502">
    <property type="entry name" value="BBC"/>
    <property type="match status" value="1"/>
</dbReference>
<dbReference type="SUPFAM" id="SSF49899">
    <property type="entry name" value="Concanavalin A-like lectins/glucanases"/>
    <property type="match status" value="1"/>
</dbReference>
<feature type="chain" id="PRO_5043125728" evidence="3">
    <location>
        <begin position="16"/>
        <end position="480"/>
    </location>
</feature>
<evidence type="ECO:0000256" key="1">
    <source>
        <dbReference type="ARBA" id="ARBA00023054"/>
    </source>
</evidence>
<feature type="domain" description="COS" evidence="6">
    <location>
        <begin position="107"/>
        <end position="166"/>
    </location>
</feature>
<accession>A0A0N4YJR9</accession>
<dbReference type="OMA" id="ICIEMFA"/>
<dbReference type="Gene3D" id="2.60.120.920">
    <property type="match status" value="1"/>
</dbReference>
<feature type="domain" description="B30.2/SPRY" evidence="4">
    <location>
        <begin position="260"/>
        <end position="474"/>
    </location>
</feature>
<reference evidence="7 8" key="2">
    <citation type="submission" date="2018-11" db="EMBL/GenBank/DDBJ databases">
        <authorList>
            <consortium name="Pathogen Informatics"/>
        </authorList>
    </citation>
    <scope>NUCLEOTIDE SEQUENCE [LARGE SCALE GENOMIC DNA]</scope>
</reference>
<keyword evidence="8" id="KW-1185">Reference proteome</keyword>
<dbReference type="WBParaSite" id="NBR_0001722901-mRNA-1">
    <property type="protein sequence ID" value="NBR_0001722901-mRNA-1"/>
    <property type="gene ID" value="NBR_0001722901"/>
</dbReference>
<dbReference type="PANTHER" id="PTHR24099:SF15">
    <property type="entry name" value="E3 UBIQUITIN-PROTEIN LIGASE TRIM9"/>
    <property type="match status" value="1"/>
</dbReference>
<dbReference type="PROSITE" id="PS50188">
    <property type="entry name" value="B302_SPRY"/>
    <property type="match status" value="1"/>
</dbReference>
<name>A0A0N4YJR9_NIPBR</name>
<feature type="signal peptide" evidence="3">
    <location>
        <begin position="1"/>
        <end position="15"/>
    </location>
</feature>
<dbReference type="FunFam" id="2.60.40.10:FF:000178">
    <property type="entry name" value="E3 ubiquitin-protein ligase TRIM9 isoform X1"/>
    <property type="match status" value="1"/>
</dbReference>
<dbReference type="Proteomes" id="UP000271162">
    <property type="component" value="Unassembled WGS sequence"/>
</dbReference>
<sequence length="480" mass="54041">MIIALLLAELSTTLQQLSEKARTATEEIGRLKQMHDNLNNSCNDFKSNLCIQVDALIEQLQMRKEQLMRHVDEQKDHKKQVLREQISRCTSKLSRTTGLIQFCIEALKEPDPATYLQHSAALLHRSTSQEFLWHREMKTKPDVDPEFVLNLDTKHLQYSIQTLDFAQLKANKNSRIKGDSSRVPSPPVIDAAECSAENNSVTVVWRPRQDGCAIDGYSLEIDTGRDDGKFKEVYCGRDTICTIDGLHFNTVYTARVKAFNAAGDSEYSEPICLQTAEVAWFQLTKSPSQRDMQLSNECTSLTGTSLEYRTILGSIAFSKGVHYWEVSVARHDSNADIVVGVAQPAVNRNIMLGKDLHGWSMYVDGERSWYLHHETHHSRIVGGIDKGSIIGVKLDCDRGTLEFTVNDRKRLFEKGTIAFNLFVSHLLQQEIPIAHDNNIAECFRNLPRGLYYPAFSVNCNSTITIHTGLCAPSNSSSDSE</sequence>
<feature type="coiled-coil region" evidence="2">
    <location>
        <begin position="7"/>
        <end position="84"/>
    </location>
</feature>
<dbReference type="Pfam" id="PF00622">
    <property type="entry name" value="SPRY"/>
    <property type="match status" value="1"/>
</dbReference>